<evidence type="ECO:0000313" key="2">
    <source>
        <dbReference type="EMBL" id="CAL1715685.1"/>
    </source>
</evidence>
<sequence length="401" mass="43785">MGAPDLPPDVLRKLLDQLLDDKRTLSSCALVCRVWLQIARPLLFHSINVRIGLANRAGFVDQLAVFVDQLAVFVDQLAVFVDQLAVFDAFLQETPQLGVLVKRLALANAYEDLYKGRGRPAVKLSVLAPVLAKLPNLVHLSFHSVSLVFAPQLPPLSLRLDRLELFHVPVARNPLSMYGAPILDLLSLFSSINTLSLIPSISPPWIVQPVFISLKSIPIKVRVRTLSVLDIVKRGYDLALALLINALDFSCITRFTARINSVDDLLPVGGVLRRMDGLRELELSLFTEESVSQAQWSILCLSTLTSLRSLTLNVTLTPTSVTSGFRAFRSIVPLILSLSVPLPTTPDSRPDSTASTPRPLEPAAGTLASATTSLSNHAHTSNASNARNLLACHLLPRTRTL</sequence>
<evidence type="ECO:0000313" key="3">
    <source>
        <dbReference type="Proteomes" id="UP001497453"/>
    </source>
</evidence>
<keyword evidence="3" id="KW-1185">Reference proteome</keyword>
<dbReference type="Pfam" id="PF12937">
    <property type="entry name" value="F-box-like"/>
    <property type="match status" value="1"/>
</dbReference>
<dbReference type="Proteomes" id="UP001497453">
    <property type="component" value="Chromosome 8"/>
</dbReference>
<gene>
    <name evidence="2" type="ORF">GFSPODELE1_LOCUS10370</name>
</gene>
<reference evidence="3" key="1">
    <citation type="submission" date="2024-04" db="EMBL/GenBank/DDBJ databases">
        <authorList>
            <person name="Shaw F."/>
            <person name="Minotto A."/>
        </authorList>
    </citation>
    <scope>NUCLEOTIDE SEQUENCE [LARGE SCALE GENOMIC DNA]</scope>
</reference>
<organism evidence="2 3">
    <name type="scientific">Somion occarium</name>
    <dbReference type="NCBI Taxonomy" id="3059160"/>
    <lineage>
        <taxon>Eukaryota</taxon>
        <taxon>Fungi</taxon>
        <taxon>Dikarya</taxon>
        <taxon>Basidiomycota</taxon>
        <taxon>Agaricomycotina</taxon>
        <taxon>Agaricomycetes</taxon>
        <taxon>Polyporales</taxon>
        <taxon>Cerrenaceae</taxon>
        <taxon>Somion</taxon>
    </lineage>
</organism>
<name>A0ABP1E6K8_9APHY</name>
<dbReference type="EMBL" id="OZ037951">
    <property type="protein sequence ID" value="CAL1715685.1"/>
    <property type="molecule type" value="Genomic_DNA"/>
</dbReference>
<dbReference type="InterPro" id="IPR036047">
    <property type="entry name" value="F-box-like_dom_sf"/>
</dbReference>
<feature type="domain" description="F-box" evidence="1">
    <location>
        <begin position="4"/>
        <end position="48"/>
    </location>
</feature>
<protein>
    <recommendedName>
        <fullName evidence="1">F-box domain-containing protein</fullName>
    </recommendedName>
</protein>
<accession>A0ABP1E6K8</accession>
<dbReference type="SUPFAM" id="SSF81383">
    <property type="entry name" value="F-box domain"/>
    <property type="match status" value="1"/>
</dbReference>
<evidence type="ECO:0000259" key="1">
    <source>
        <dbReference type="Pfam" id="PF12937"/>
    </source>
</evidence>
<dbReference type="InterPro" id="IPR001810">
    <property type="entry name" value="F-box_dom"/>
</dbReference>
<proteinExistence type="predicted"/>